<dbReference type="PANTHER" id="PTHR23088">
    <property type="entry name" value="NITRILASE-RELATED"/>
    <property type="match status" value="1"/>
</dbReference>
<dbReference type="Gene3D" id="3.60.110.10">
    <property type="entry name" value="Carbon-nitrogen hydrolase"/>
    <property type="match status" value="1"/>
</dbReference>
<proteinExistence type="predicted"/>
<evidence type="ECO:0000313" key="2">
    <source>
        <dbReference type="EMBL" id="MBX0303467.1"/>
    </source>
</evidence>
<dbReference type="InterPro" id="IPR001110">
    <property type="entry name" value="UPF0012_CS"/>
</dbReference>
<dbReference type="Pfam" id="PF00795">
    <property type="entry name" value="CN_hydrolase"/>
    <property type="match status" value="1"/>
</dbReference>
<dbReference type="Proteomes" id="UP000783863">
    <property type="component" value="Unassembled WGS sequence"/>
</dbReference>
<evidence type="ECO:0000259" key="1">
    <source>
        <dbReference type="PROSITE" id="PS50263"/>
    </source>
</evidence>
<gene>
    <name evidence="2" type="ORF">EGD98_07255</name>
</gene>
<dbReference type="SUPFAM" id="SSF56317">
    <property type="entry name" value="Carbon-nitrogen hydrolase"/>
    <property type="match status" value="1"/>
</dbReference>
<evidence type="ECO:0000313" key="3">
    <source>
        <dbReference type="Proteomes" id="UP000783863"/>
    </source>
</evidence>
<name>A0A8J7YDE5_9EURY</name>
<dbReference type="PROSITE" id="PS01227">
    <property type="entry name" value="UPF0012"/>
    <property type="match status" value="1"/>
</dbReference>
<dbReference type="AlphaFoldDB" id="A0A8J7YDE5"/>
<dbReference type="GO" id="GO:0016787">
    <property type="term" value="F:hydrolase activity"/>
    <property type="evidence" value="ECO:0007669"/>
    <property type="project" value="UniProtKB-KW"/>
</dbReference>
<protein>
    <submittedName>
        <fullName evidence="2">Carbon-nitrogen family hydrolase</fullName>
    </submittedName>
</protein>
<dbReference type="PROSITE" id="PS50263">
    <property type="entry name" value="CN_HYDROLASE"/>
    <property type="match status" value="1"/>
</dbReference>
<dbReference type="PANTHER" id="PTHR23088:SF27">
    <property type="entry name" value="DEAMINATED GLUTATHIONE AMIDASE"/>
    <property type="match status" value="1"/>
</dbReference>
<dbReference type="RefSeq" id="WP_220587674.1">
    <property type="nucleotide sequence ID" value="NZ_RKLQ01000001.1"/>
</dbReference>
<feature type="domain" description="CN hydrolase" evidence="1">
    <location>
        <begin position="1"/>
        <end position="251"/>
    </location>
</feature>
<keyword evidence="3" id="KW-1185">Reference proteome</keyword>
<sequence length="268" mass="29117">MKLGLAQLRIESADISGNRRRATEAVERAADAGCDLVVLPELFTVGYFAFEAYQRNAEGLDGETLTGLRGLAAEHDIAILAGSLVEDLELSGAAGFDVPADDGLANTSVFLDRDGTQRAVYRKRHLFGYDSAESELLVPGESLPTVDFEGFTIGVTTCYDLRFPELYRRLVEAGATLVLVPSAWPYPRVEHWELLPRARAVENQLYVAAANGVGSFEEATLLGRSTVYDPWGTTLASSDDDPALVTADISPEKVTATREEFPALSDRR</sequence>
<reference evidence="2" key="1">
    <citation type="submission" date="2021-06" db="EMBL/GenBank/DDBJ databases">
        <title>Halomicroarcula sp. F24A a new haloarchaeum isolated from saline soil.</title>
        <authorList>
            <person name="Duran-Viseras A."/>
            <person name="Sanchez-Porro C."/>
            <person name="Ventosa A."/>
        </authorList>
    </citation>
    <scope>NUCLEOTIDE SEQUENCE</scope>
    <source>
        <strain evidence="2">F24A</strain>
    </source>
</reference>
<organism evidence="2 3">
    <name type="scientific">Haloarcula salinisoli</name>
    <dbReference type="NCBI Taxonomy" id="2487746"/>
    <lineage>
        <taxon>Archaea</taxon>
        <taxon>Methanobacteriati</taxon>
        <taxon>Methanobacteriota</taxon>
        <taxon>Stenosarchaea group</taxon>
        <taxon>Halobacteria</taxon>
        <taxon>Halobacteriales</taxon>
        <taxon>Haloarculaceae</taxon>
        <taxon>Haloarcula</taxon>
    </lineage>
</organism>
<comment type="caution">
    <text evidence="2">The sequence shown here is derived from an EMBL/GenBank/DDBJ whole genome shotgun (WGS) entry which is preliminary data.</text>
</comment>
<dbReference type="EMBL" id="RKLQ01000001">
    <property type="protein sequence ID" value="MBX0303467.1"/>
    <property type="molecule type" value="Genomic_DNA"/>
</dbReference>
<dbReference type="CDD" id="cd07583">
    <property type="entry name" value="nitrilase_5"/>
    <property type="match status" value="1"/>
</dbReference>
<accession>A0A8J7YDE5</accession>
<dbReference type="InterPro" id="IPR003010">
    <property type="entry name" value="C-N_Hydrolase"/>
</dbReference>
<dbReference type="InterPro" id="IPR036526">
    <property type="entry name" value="C-N_Hydrolase_sf"/>
</dbReference>
<keyword evidence="2" id="KW-0378">Hydrolase</keyword>